<dbReference type="Pfam" id="PF12849">
    <property type="entry name" value="PBP_like_2"/>
    <property type="match status" value="1"/>
</dbReference>
<evidence type="ECO:0000313" key="5">
    <source>
        <dbReference type="Proteomes" id="UP000295620"/>
    </source>
</evidence>
<dbReference type="InterPro" id="IPR024370">
    <property type="entry name" value="PBP_domain"/>
</dbReference>
<dbReference type="PANTHER" id="PTHR30570:SF1">
    <property type="entry name" value="PHOSPHATE-BINDING PROTEIN PSTS"/>
    <property type="match status" value="1"/>
</dbReference>
<organism evidence="4 5">
    <name type="scientific">Pedobacter metabolipauper</name>
    <dbReference type="NCBI Taxonomy" id="425513"/>
    <lineage>
        <taxon>Bacteria</taxon>
        <taxon>Pseudomonadati</taxon>
        <taxon>Bacteroidota</taxon>
        <taxon>Sphingobacteriia</taxon>
        <taxon>Sphingobacteriales</taxon>
        <taxon>Sphingobacteriaceae</taxon>
        <taxon>Pedobacter</taxon>
    </lineage>
</organism>
<comment type="caution">
    <text evidence="4">The sequence shown here is derived from an EMBL/GenBank/DDBJ whole genome shotgun (WGS) entry which is preliminary data.</text>
</comment>
<feature type="domain" description="PBP" evidence="3">
    <location>
        <begin position="129"/>
        <end position="368"/>
    </location>
</feature>
<keyword evidence="2" id="KW-1133">Transmembrane helix</keyword>
<dbReference type="Gene3D" id="3.40.190.10">
    <property type="entry name" value="Periplasmic binding protein-like II"/>
    <property type="match status" value="2"/>
</dbReference>
<evidence type="ECO:0000259" key="3">
    <source>
        <dbReference type="Pfam" id="PF12849"/>
    </source>
</evidence>
<keyword evidence="1" id="KW-0732">Signal</keyword>
<sequence length="384" mass="43001">MIFRQILKLLLLIFLILFGFIATLWASFVGIEIYMILTILISIATVVFFSIWLFSDPVPRYLDKGMGIFLAICALAVLIYQGNQYYINNLATVNDEFNLEEYRPHIKDTKAVHLDTASTLKLNTNLPVMDGATALYPLYSAFAMAVYPKGDYPYNYVNSTVSCSNTIFAYESLVEGKSDVIFVAGPSKEQSAFAKKKGVKLVFTPIGKEAFVFFVNAKNKVSDLTFEQIKGIYSGKINNWKEVGGGNSDIKPFQRPDGSGSQTMLIKVMKGTRLAPPLTNEVKMSMGRIIDETANYLNYRNAMGFSFLYFVTGMVKNKDIKIVSIDGIYPDKNTIGNDSYPFTAAFYAVTTDKATPNTRKLIEWVLSPQGQQLVERTGYVPIRH</sequence>
<dbReference type="InterPro" id="IPR050811">
    <property type="entry name" value="Phosphate_ABC_transporter"/>
</dbReference>
<dbReference type="SUPFAM" id="SSF53850">
    <property type="entry name" value="Periplasmic binding protein-like II"/>
    <property type="match status" value="1"/>
</dbReference>
<feature type="transmembrane region" description="Helical" evidence="2">
    <location>
        <begin position="7"/>
        <end position="27"/>
    </location>
</feature>
<dbReference type="OrthoDB" id="9783488at2"/>
<keyword evidence="5" id="KW-1185">Reference proteome</keyword>
<evidence type="ECO:0000256" key="2">
    <source>
        <dbReference type="SAM" id="Phobius"/>
    </source>
</evidence>
<dbReference type="RefSeq" id="WP_133577927.1">
    <property type="nucleotide sequence ID" value="NZ_SNYC01000007.1"/>
</dbReference>
<dbReference type="EMBL" id="SNYC01000007">
    <property type="protein sequence ID" value="TDQ07116.1"/>
    <property type="molecule type" value="Genomic_DNA"/>
</dbReference>
<gene>
    <name evidence="4" type="ORF">ATK78_4132</name>
</gene>
<accession>A0A4R6SU06</accession>
<proteinExistence type="predicted"/>
<keyword evidence="2" id="KW-0812">Transmembrane</keyword>
<feature type="transmembrane region" description="Helical" evidence="2">
    <location>
        <begin position="61"/>
        <end position="80"/>
    </location>
</feature>
<name>A0A4R6SU06_9SPHI</name>
<reference evidence="4 5" key="1">
    <citation type="submission" date="2019-03" db="EMBL/GenBank/DDBJ databases">
        <title>Genomic Encyclopedia of Archaeal and Bacterial Type Strains, Phase II (KMG-II): from individual species to whole genera.</title>
        <authorList>
            <person name="Goeker M."/>
        </authorList>
    </citation>
    <scope>NUCLEOTIDE SEQUENCE [LARGE SCALE GENOMIC DNA]</scope>
    <source>
        <strain evidence="4 5">DSM 19035</strain>
    </source>
</reference>
<evidence type="ECO:0000256" key="1">
    <source>
        <dbReference type="ARBA" id="ARBA00022729"/>
    </source>
</evidence>
<keyword evidence="2" id="KW-0472">Membrane</keyword>
<evidence type="ECO:0000313" key="4">
    <source>
        <dbReference type="EMBL" id="TDQ07116.1"/>
    </source>
</evidence>
<feature type="transmembrane region" description="Helical" evidence="2">
    <location>
        <begin position="33"/>
        <end position="54"/>
    </location>
</feature>
<dbReference type="PANTHER" id="PTHR30570">
    <property type="entry name" value="PERIPLASMIC PHOSPHATE BINDING COMPONENT OF PHOSPHATE ABC TRANSPORTER"/>
    <property type="match status" value="1"/>
</dbReference>
<dbReference type="Proteomes" id="UP000295620">
    <property type="component" value="Unassembled WGS sequence"/>
</dbReference>
<dbReference type="AlphaFoldDB" id="A0A4R6SU06"/>
<protein>
    <submittedName>
        <fullName evidence="4">Phosphate transport system substrate-binding protein</fullName>
    </submittedName>
</protein>